<protein>
    <submittedName>
        <fullName evidence="1">Putative DNA condensation protein</fullName>
    </submittedName>
</protein>
<reference evidence="1 2" key="1">
    <citation type="submission" date="2014-09" db="EMBL/GenBank/DDBJ databases">
        <authorList>
            <person name="Lapin J.S."/>
            <person name="Pope W.H."/>
            <person name="Hua J."/>
            <person name="Ford M.E."/>
            <person name="Conway J.F."/>
            <person name="Hatfull G.F."/>
            <person name="Hendrix R.W."/>
        </authorList>
    </citation>
    <scope>NUCLEOTIDE SEQUENCE [LARGE SCALE GENOMIC DNA]</scope>
</reference>
<dbReference type="GeneID" id="22111286"/>
<dbReference type="SMR" id="A0A097EXK7"/>
<dbReference type="PANTHER" id="PTHR45982:SF1">
    <property type="entry name" value="REGULATOR OF CHROMOSOME CONDENSATION"/>
    <property type="match status" value="1"/>
</dbReference>
<dbReference type="KEGG" id="vg:22111286"/>
<dbReference type="Proteomes" id="UP000029889">
    <property type="component" value="Segment"/>
</dbReference>
<dbReference type="EMBL" id="KM507819">
    <property type="protein sequence ID" value="AIT14136.1"/>
    <property type="molecule type" value="Genomic_DNA"/>
</dbReference>
<organism evidence="1 2">
    <name type="scientific">Escherichia phage 121Q</name>
    <dbReference type="NCBI Taxonomy" id="1555202"/>
    <lineage>
        <taxon>Viruses</taxon>
        <taxon>Duplodnaviria</taxon>
        <taxon>Heunggongvirae</taxon>
        <taxon>Uroviricota</taxon>
        <taxon>Caudoviricetes</taxon>
        <taxon>Asteriusvirus</taxon>
        <taxon>Asteriusvirus av121Q</taxon>
    </lineage>
</organism>
<evidence type="ECO:0000313" key="2">
    <source>
        <dbReference type="Proteomes" id="UP000029889"/>
    </source>
</evidence>
<sequence length="369" mass="39496">MLPFARMVKYGNIVPGPKNIIKVGASTQGQFLLTDSHDLYYIGRNQGGESGNGNTNTVSSWILVSADVSNFFVGDRTLVIIKNDNTIWTSGQTYWFSSSTTTSYSTVLVERTNWFTNAIPVSEIANIVCTNGLIFVLSTNSVLYGAGDNGYRGSLGIGSSSIYTLTQCATNVRKVMTNANDSMYLTLDNKLYSSGWNSSGQHGTGNQTQINTWGLRSSGVIDAAIGGNAFNYYNGTSYFVCGQTPNFLSSGTTTFRAVPVSTLPNSSPLFMTNSPALNTATQMVITSTYQKGVGANRGLGLNNSQTGAIYSATNLQLPVEVSEIRDVLFSDGLTSILTKNGDVYSTGSYYAIPGAIEDVAVFTKIDLPK</sequence>
<evidence type="ECO:0000313" key="1">
    <source>
        <dbReference type="EMBL" id="AIT14136.1"/>
    </source>
</evidence>
<dbReference type="RefSeq" id="YP_009101833.1">
    <property type="nucleotide sequence ID" value="NC_025447.1"/>
</dbReference>
<dbReference type="PANTHER" id="PTHR45982">
    <property type="entry name" value="REGULATOR OF CHROMOSOME CONDENSATION"/>
    <property type="match status" value="1"/>
</dbReference>
<accession>A0A097EXK7</accession>
<keyword evidence="2" id="KW-1185">Reference proteome</keyword>
<proteinExistence type="predicted"/>
<dbReference type="InterPro" id="IPR009091">
    <property type="entry name" value="RCC1/BLIP-II"/>
</dbReference>
<dbReference type="InterPro" id="IPR051553">
    <property type="entry name" value="Ran_GTPase-activating"/>
</dbReference>
<dbReference type="Gene3D" id="2.130.10.30">
    <property type="entry name" value="Regulator of chromosome condensation 1/beta-lactamase-inhibitor protein II"/>
    <property type="match status" value="1"/>
</dbReference>
<gene>
    <name evidence="1" type="primary">246</name>
    <name evidence="1" type="ORF">PBI_121Q_246</name>
</gene>
<dbReference type="SUPFAM" id="SSF50985">
    <property type="entry name" value="RCC1/BLIP-II"/>
    <property type="match status" value="1"/>
</dbReference>
<name>A0A097EXK7_9CAUD</name>